<protein>
    <recommendedName>
        <fullName evidence="3">C6 finger domain protein</fullName>
    </recommendedName>
</protein>
<reference evidence="1 2" key="1">
    <citation type="submission" date="2015-08" db="EMBL/GenBank/DDBJ databases">
        <title>Genome sequencing of Penicillium nordicum.</title>
        <authorList>
            <person name="Nguyen H.D."/>
            <person name="Seifert K.A."/>
        </authorList>
    </citation>
    <scope>NUCLEOTIDE SEQUENCE [LARGE SCALE GENOMIC DNA]</scope>
    <source>
        <strain evidence="1 2">DAOMC 185683</strain>
    </source>
</reference>
<evidence type="ECO:0000313" key="1">
    <source>
        <dbReference type="EMBL" id="KOS45285.1"/>
    </source>
</evidence>
<dbReference type="AlphaFoldDB" id="A0A0M9WHP5"/>
<sequence>MLHIELLHQLATETLKSLLENVGDMDISFSDMMKHSLTAPYLINELLAIAALHLSTICAQRRDFYRHHAIQLQTHALKIFHEMNSEVNPETVVPLFLFTSFLGLHMLCDTLINRGGNFDEFLDNFVHYLRVHRGTRTVIGAHWGLLAETPLWPILENQTSRLNQQTSVDLECNRLFELIQTSGLDPSTSHSYEETIESLRLAKAPSQNGLTSLGIFTWPVIVPLEYIDLLADRKPEALVILSRYAILLHSRRDTWMFSDAGQFMIQSINQQLGPGWADWLTEPNFALASCSTTGALHREEMMGGFQ</sequence>
<dbReference type="PANTHER" id="PTHR47784">
    <property type="entry name" value="STEROL UPTAKE CONTROL PROTEIN 2"/>
    <property type="match status" value="1"/>
</dbReference>
<name>A0A0M9WHP5_9EURO</name>
<dbReference type="Proteomes" id="UP000037696">
    <property type="component" value="Unassembled WGS sequence"/>
</dbReference>
<keyword evidence="2" id="KW-1185">Reference proteome</keyword>
<gene>
    <name evidence="1" type="ORF">ACN38_g3820</name>
</gene>
<dbReference type="GO" id="GO:0001228">
    <property type="term" value="F:DNA-binding transcription activator activity, RNA polymerase II-specific"/>
    <property type="evidence" value="ECO:0007669"/>
    <property type="project" value="TreeGrafter"/>
</dbReference>
<proteinExistence type="predicted"/>
<dbReference type="OrthoDB" id="4937900at2759"/>
<dbReference type="PANTHER" id="PTHR47784:SF4">
    <property type="entry name" value="ZN(II)2CYS6 TRANSCRIPTION FACTOR (EUROFUNG)"/>
    <property type="match status" value="1"/>
</dbReference>
<organism evidence="1 2">
    <name type="scientific">Penicillium nordicum</name>
    <dbReference type="NCBI Taxonomy" id="229535"/>
    <lineage>
        <taxon>Eukaryota</taxon>
        <taxon>Fungi</taxon>
        <taxon>Dikarya</taxon>
        <taxon>Ascomycota</taxon>
        <taxon>Pezizomycotina</taxon>
        <taxon>Eurotiomycetes</taxon>
        <taxon>Eurotiomycetidae</taxon>
        <taxon>Eurotiales</taxon>
        <taxon>Aspergillaceae</taxon>
        <taxon>Penicillium</taxon>
    </lineage>
</organism>
<dbReference type="EMBL" id="LHQQ01000046">
    <property type="protein sequence ID" value="KOS45285.1"/>
    <property type="molecule type" value="Genomic_DNA"/>
</dbReference>
<accession>A0A0M9WHP5</accession>
<comment type="caution">
    <text evidence="1">The sequence shown here is derived from an EMBL/GenBank/DDBJ whole genome shotgun (WGS) entry which is preliminary data.</text>
</comment>
<dbReference type="InterPro" id="IPR053157">
    <property type="entry name" value="Sterol_Uptake_Regulator"/>
</dbReference>
<evidence type="ECO:0008006" key="3">
    <source>
        <dbReference type="Google" id="ProtNLM"/>
    </source>
</evidence>
<dbReference type="STRING" id="229535.A0A0M9WHP5"/>
<evidence type="ECO:0000313" key="2">
    <source>
        <dbReference type="Proteomes" id="UP000037696"/>
    </source>
</evidence>